<gene>
    <name evidence="3" type="ORF">HF896_18050</name>
</gene>
<feature type="transmembrane region" description="Helical" evidence="2">
    <location>
        <begin position="188"/>
        <end position="214"/>
    </location>
</feature>
<feature type="transmembrane region" description="Helical" evidence="2">
    <location>
        <begin position="114"/>
        <end position="134"/>
    </location>
</feature>
<feature type="transmembrane region" description="Helical" evidence="2">
    <location>
        <begin position="402"/>
        <end position="420"/>
    </location>
</feature>
<dbReference type="InterPro" id="IPR000883">
    <property type="entry name" value="Cyt_C_Oxase_1"/>
</dbReference>
<dbReference type="AlphaFoldDB" id="A0A858ZXE7"/>
<keyword evidence="2" id="KW-0472">Membrane</keyword>
<proteinExistence type="predicted"/>
<feature type="region of interest" description="Disordered" evidence="1">
    <location>
        <begin position="1"/>
        <end position="21"/>
    </location>
</feature>
<accession>A0A858ZXE7</accession>
<evidence type="ECO:0000256" key="1">
    <source>
        <dbReference type="SAM" id="MobiDB-lite"/>
    </source>
</evidence>
<keyword evidence="2" id="KW-1133">Transmembrane helix</keyword>
<feature type="transmembrane region" description="Helical" evidence="2">
    <location>
        <begin position="440"/>
        <end position="468"/>
    </location>
</feature>
<dbReference type="InterPro" id="IPR036927">
    <property type="entry name" value="Cyt_c_oxase-like_su1_sf"/>
</dbReference>
<sequence>MSANTTFPGRTAKPAASPPAARPGASYQLSLPHDGRLPLARGWLWLGLAALIGSGLFSVLLVVSRTPYVNQWLPAANFFHISLVLHVDLSVLVWFVAMAGLLWSLHGHPRAQGLGWLALWVTGGGTLAMALSPFVDPGEPIMANYIPVLESPLFLAGLVVFALGTALLVLRGLLAAPRLGLGYDGRGALHFGLSAAAIATAVALLCFAWSWLVLPTSLHGKAYYEILFWGGGHALQFTWTLLMLVAWLWLASACGARIVLSPRVTLLLFLLALAGVFSTPYAYLAHDVASVEHRNLLTWAMRLGGGPAIVPVGLAAVLGVLSLRRLDTALRPLRAALLSSVLLFAAGGMIGVFIQGSNVRIPAHYHGCIVGVTLALMGAVYRILPALGYQAPQGRLATWQPWLYGTGQLMHIVGLVWSGGYGVQRKVAGAEQVLRSTAEIAGMGLMGLGGLIAIIGGLLFVVVVLRAMRQAASLERMKEPRP</sequence>
<evidence type="ECO:0000256" key="2">
    <source>
        <dbReference type="SAM" id="Phobius"/>
    </source>
</evidence>
<protein>
    <submittedName>
        <fullName evidence="3">Cytochrome C oxidase subunit I</fullName>
    </submittedName>
</protein>
<keyword evidence="2" id="KW-0812">Transmembrane</keyword>
<feature type="transmembrane region" description="Helical" evidence="2">
    <location>
        <begin position="83"/>
        <end position="102"/>
    </location>
</feature>
<feature type="transmembrane region" description="Helical" evidence="2">
    <location>
        <begin position="363"/>
        <end position="381"/>
    </location>
</feature>
<feature type="transmembrane region" description="Helical" evidence="2">
    <location>
        <begin position="154"/>
        <end position="176"/>
    </location>
</feature>
<dbReference type="SUPFAM" id="SSF81442">
    <property type="entry name" value="Cytochrome c oxidase subunit I-like"/>
    <property type="match status" value="1"/>
</dbReference>
<dbReference type="Gene3D" id="1.20.210.10">
    <property type="entry name" value="Cytochrome c oxidase-like, subunit I domain"/>
    <property type="match status" value="1"/>
</dbReference>
<dbReference type="Pfam" id="PF00115">
    <property type="entry name" value="COX1"/>
    <property type="match status" value="1"/>
</dbReference>
<dbReference type="Proteomes" id="UP000500755">
    <property type="component" value="Chromosome"/>
</dbReference>
<dbReference type="RefSeq" id="WP_013520411.1">
    <property type="nucleotide sequence ID" value="NZ_AP024172.1"/>
</dbReference>
<feature type="transmembrane region" description="Helical" evidence="2">
    <location>
        <begin position="264"/>
        <end position="284"/>
    </location>
</feature>
<dbReference type="GO" id="GO:0004129">
    <property type="term" value="F:cytochrome-c oxidase activity"/>
    <property type="evidence" value="ECO:0007669"/>
    <property type="project" value="InterPro"/>
</dbReference>
<feature type="transmembrane region" description="Helical" evidence="2">
    <location>
        <begin position="304"/>
        <end position="323"/>
    </location>
</feature>
<name>A0A858ZXE7_9BURK</name>
<evidence type="ECO:0000313" key="3">
    <source>
        <dbReference type="EMBL" id="QKD45397.1"/>
    </source>
</evidence>
<evidence type="ECO:0000313" key="4">
    <source>
        <dbReference type="Proteomes" id="UP000500755"/>
    </source>
</evidence>
<organism evidence="3 4">
    <name type="scientific">Alicycliphilus denitrificans</name>
    <dbReference type="NCBI Taxonomy" id="179636"/>
    <lineage>
        <taxon>Bacteria</taxon>
        <taxon>Pseudomonadati</taxon>
        <taxon>Pseudomonadota</taxon>
        <taxon>Betaproteobacteria</taxon>
        <taxon>Burkholderiales</taxon>
        <taxon>Comamonadaceae</taxon>
        <taxon>Alicycliphilus</taxon>
    </lineage>
</organism>
<dbReference type="EMBL" id="CP051298">
    <property type="protein sequence ID" value="QKD45397.1"/>
    <property type="molecule type" value="Genomic_DNA"/>
</dbReference>
<feature type="transmembrane region" description="Helical" evidence="2">
    <location>
        <begin position="335"/>
        <end position="357"/>
    </location>
</feature>
<dbReference type="GO" id="GO:0016020">
    <property type="term" value="C:membrane"/>
    <property type="evidence" value="ECO:0007669"/>
    <property type="project" value="InterPro"/>
</dbReference>
<feature type="transmembrane region" description="Helical" evidence="2">
    <location>
        <begin position="226"/>
        <end position="252"/>
    </location>
</feature>
<reference evidence="3 4" key="1">
    <citation type="submission" date="2020-05" db="EMBL/GenBank/DDBJ databases">
        <title>Complete genome sequence of Alicycliphilus denitrificans DP3.</title>
        <authorList>
            <person name="Chen X."/>
        </authorList>
    </citation>
    <scope>NUCLEOTIDE SEQUENCE [LARGE SCALE GENOMIC DNA]</scope>
    <source>
        <strain evidence="3 4">DP3</strain>
    </source>
</reference>
<feature type="transmembrane region" description="Helical" evidence="2">
    <location>
        <begin position="43"/>
        <end position="63"/>
    </location>
</feature>
<dbReference type="GO" id="GO:0020037">
    <property type="term" value="F:heme binding"/>
    <property type="evidence" value="ECO:0007669"/>
    <property type="project" value="InterPro"/>
</dbReference>
<dbReference type="GO" id="GO:0009060">
    <property type="term" value="P:aerobic respiration"/>
    <property type="evidence" value="ECO:0007669"/>
    <property type="project" value="InterPro"/>
</dbReference>